<keyword evidence="3" id="KW-0687">Ribonucleoprotein</keyword>
<keyword evidence="2 4" id="KW-0689">Ribosomal protein</keyword>
<evidence type="ECO:0000313" key="4">
    <source>
        <dbReference type="EMBL" id="GKT13522.1"/>
    </source>
</evidence>
<comment type="similarity">
    <text evidence="1">Belongs to the universal ribosomal protein uL16 family.</text>
</comment>
<comment type="caution">
    <text evidence="4">The sequence shown here is derived from an EMBL/GenBank/DDBJ whole genome shotgun (WGS) entry which is preliminary data.</text>
</comment>
<dbReference type="EMBL" id="BQXS01011517">
    <property type="protein sequence ID" value="GKT13522.1"/>
    <property type="molecule type" value="Genomic_DNA"/>
</dbReference>
<keyword evidence="5" id="KW-1185">Reference proteome</keyword>
<dbReference type="PANTHER" id="PTHR11726">
    <property type="entry name" value="60S RIBOSOMAL PROTEIN L10"/>
    <property type="match status" value="1"/>
</dbReference>
<evidence type="ECO:0000313" key="5">
    <source>
        <dbReference type="Proteomes" id="UP001057375"/>
    </source>
</evidence>
<reference evidence="4" key="1">
    <citation type="submission" date="2022-03" db="EMBL/GenBank/DDBJ databases">
        <title>Draft genome sequence of Aduncisulcus paluster, a free-living microaerophilic Fornicata.</title>
        <authorList>
            <person name="Yuyama I."/>
            <person name="Kume K."/>
            <person name="Tamura T."/>
            <person name="Inagaki Y."/>
            <person name="Hashimoto T."/>
        </authorList>
    </citation>
    <scope>NUCLEOTIDE SEQUENCE</scope>
    <source>
        <strain evidence="4">NY0171</strain>
    </source>
</reference>
<organism evidence="4 5">
    <name type="scientific">Aduncisulcus paluster</name>
    <dbReference type="NCBI Taxonomy" id="2918883"/>
    <lineage>
        <taxon>Eukaryota</taxon>
        <taxon>Metamonada</taxon>
        <taxon>Carpediemonas-like organisms</taxon>
        <taxon>Aduncisulcus</taxon>
    </lineage>
</organism>
<evidence type="ECO:0000256" key="1">
    <source>
        <dbReference type="ARBA" id="ARBA00008931"/>
    </source>
</evidence>
<evidence type="ECO:0000256" key="2">
    <source>
        <dbReference type="ARBA" id="ARBA00022980"/>
    </source>
</evidence>
<dbReference type="PROSITE" id="PS01257">
    <property type="entry name" value="RIBOSOMAL_L10E"/>
    <property type="match status" value="1"/>
</dbReference>
<dbReference type="Pfam" id="PF00252">
    <property type="entry name" value="Ribosomal_L16"/>
    <property type="match status" value="1"/>
</dbReference>
<dbReference type="InterPro" id="IPR018255">
    <property type="entry name" value="Ribosomal_uL16_CS_euk_arc"/>
</dbReference>
<dbReference type="InterPro" id="IPR036920">
    <property type="entry name" value="Ribosomal_uL16_sf"/>
</dbReference>
<evidence type="ECO:0000256" key="3">
    <source>
        <dbReference type="ARBA" id="ARBA00023274"/>
    </source>
</evidence>
<name>A0ABQ5JUZ1_9EUKA</name>
<dbReference type="SUPFAM" id="SSF54686">
    <property type="entry name" value="Ribosomal protein L16p/L10e"/>
    <property type="match status" value="1"/>
</dbReference>
<dbReference type="NCBIfam" id="TIGR00279">
    <property type="entry name" value="uL16_euk_arch"/>
    <property type="match status" value="1"/>
</dbReference>
<dbReference type="Proteomes" id="UP001057375">
    <property type="component" value="Unassembled WGS sequence"/>
</dbReference>
<protein>
    <submittedName>
        <fullName evidence="4">Ribosomal protein L10</fullName>
    </submittedName>
</protein>
<dbReference type="Gene3D" id="3.90.1170.10">
    <property type="entry name" value="Ribosomal protein L10e/L16"/>
    <property type="match status" value="1"/>
</dbReference>
<dbReference type="InterPro" id="IPR047873">
    <property type="entry name" value="Ribosomal_uL16"/>
</dbReference>
<dbReference type="CDD" id="cd01433">
    <property type="entry name" value="Ribosomal_L16_L10e"/>
    <property type="match status" value="1"/>
</dbReference>
<dbReference type="NCBIfam" id="NF003239">
    <property type="entry name" value="PRK04199.1-4"/>
    <property type="match status" value="1"/>
</dbReference>
<sequence>MARRPAKCYRYQKNKPFPKSRFCRGVPDPKVRIYDLGKKSAGVDEFPVCIHLVSKEKEQISSEALEASRIACNKFIVKNCGKEAFHLRIRVHPFHVLRINKMLSCAGADRLQTGMRGAWGKPAGTVARVSIDQPLISIRCKDDKDVIAIVKEALRRAKYKFPGRQVILDSNKWGFTKFPKAEYIEKRDAGLFIDDGANVKLRIPKGPLTAENI</sequence>
<dbReference type="PIRSF" id="PIRSF005590">
    <property type="entry name" value="Ribosomal_L10"/>
    <property type="match status" value="1"/>
</dbReference>
<accession>A0ABQ5JUZ1</accession>
<gene>
    <name evidence="4" type="ORF">ADUPG1_010286</name>
</gene>
<dbReference type="InterPro" id="IPR001197">
    <property type="entry name" value="Ribosomal_uL16_euk_arch"/>
</dbReference>
<dbReference type="InterPro" id="IPR016180">
    <property type="entry name" value="Ribosomal_uL16_dom"/>
</dbReference>
<proteinExistence type="inferred from homology"/>
<dbReference type="GO" id="GO:0005840">
    <property type="term" value="C:ribosome"/>
    <property type="evidence" value="ECO:0007669"/>
    <property type="project" value="UniProtKB-KW"/>
</dbReference>